<dbReference type="Proteomes" id="UP000094008">
    <property type="component" value="Unassembled WGS sequence"/>
</dbReference>
<dbReference type="OrthoDB" id="4753702at2"/>
<evidence type="ECO:0000256" key="2">
    <source>
        <dbReference type="SAM" id="MobiDB-lite"/>
    </source>
</evidence>
<comment type="caution">
    <text evidence="4">The sequence shown here is derived from an EMBL/GenBank/DDBJ whole genome shotgun (WGS) entry which is preliminary data.</text>
</comment>
<sequence length="413" mass="40229">MTGAWGALPPEENSAGFWLGPGASSMMAAAGELEALAGAIIGMLGGHEAVALALGTSWPAPTGELAVLANVPHLLWQARAAGMITTAAGLITATAEAFETLKAATPTPMEIGENQIEHVALNNANFLGLLTSFIIANRARYGQMWVTSASNKYAYAAASEAGVQAIPPLDPPTPSAMPMGGDPGTPSLGSKPEQALTSAGAAPQDAMSTFMPMLSQLGQISGQAGQLTSGANPLSNVGQLQQGLQPVMSLASQIGQMTPPGADAMGAVGAGSWLSGAPGGGGPVAANLVSGGGGGGFGGGTGAVSTALRGPVSWASPTVNASSPAGADVAVSRLAEARGASPMGGGMGAPGAMMGPMAHAAGDDKREGAAKPDGAKVLSSAASLYRSPTGLPVITGGSGAVFRTGEVADPQAS</sequence>
<evidence type="ECO:0000313" key="4">
    <source>
        <dbReference type="EMBL" id="OBB92904.1"/>
    </source>
</evidence>
<dbReference type="AlphaFoldDB" id="A0A1A0W907"/>
<protein>
    <recommendedName>
        <fullName evidence="3">PPE domain-containing protein</fullName>
    </recommendedName>
</protein>
<dbReference type="RefSeq" id="WP_064880877.1">
    <property type="nucleotide sequence ID" value="NZ_LZSY01000065.1"/>
</dbReference>
<feature type="region of interest" description="Disordered" evidence="2">
    <location>
        <begin position="166"/>
        <end position="199"/>
    </location>
</feature>
<evidence type="ECO:0000256" key="1">
    <source>
        <dbReference type="ARBA" id="ARBA00010652"/>
    </source>
</evidence>
<organism evidence="4 5">
    <name type="scientific">Mycolicibacterium peregrinum</name>
    <name type="common">Mycobacterium peregrinum</name>
    <dbReference type="NCBI Taxonomy" id="43304"/>
    <lineage>
        <taxon>Bacteria</taxon>
        <taxon>Bacillati</taxon>
        <taxon>Actinomycetota</taxon>
        <taxon>Actinomycetes</taxon>
        <taxon>Mycobacteriales</taxon>
        <taxon>Mycobacteriaceae</taxon>
        <taxon>Mycolicibacterium</taxon>
    </lineage>
</organism>
<name>A0A1A0W907_MYCPR</name>
<reference evidence="5" key="1">
    <citation type="submission" date="2016-06" db="EMBL/GenBank/DDBJ databases">
        <authorList>
            <person name="Sutton G."/>
            <person name="Brinkac L."/>
            <person name="Sanka R."/>
            <person name="Adams M."/>
            <person name="Lau E."/>
            <person name="Mehaffy C."/>
            <person name="Tameris M."/>
            <person name="Hatherill M."/>
            <person name="Hanekom W."/>
            <person name="Mahomed H."/>
            <person name="Mcshane H."/>
        </authorList>
    </citation>
    <scope>NUCLEOTIDE SEQUENCE [LARGE SCALE GENOMIC DNA]</scope>
    <source>
        <strain evidence="5">852002-10433_SCH5171157</strain>
    </source>
</reference>
<evidence type="ECO:0000313" key="5">
    <source>
        <dbReference type="Proteomes" id="UP000094008"/>
    </source>
</evidence>
<gene>
    <name evidence="4" type="ORF">A5779_21315</name>
</gene>
<dbReference type="Gene3D" id="1.20.1260.20">
    <property type="entry name" value="PPE superfamily"/>
    <property type="match status" value="1"/>
</dbReference>
<comment type="similarity">
    <text evidence="1">Belongs to the mycobacterial PPE family.</text>
</comment>
<dbReference type="Pfam" id="PF00823">
    <property type="entry name" value="PPE"/>
    <property type="match status" value="1"/>
</dbReference>
<accession>A0A1A0W907</accession>
<dbReference type="SUPFAM" id="SSF140459">
    <property type="entry name" value="PE/PPE dimer-like"/>
    <property type="match status" value="1"/>
</dbReference>
<proteinExistence type="inferred from homology"/>
<dbReference type="EMBL" id="LZSY01000065">
    <property type="protein sequence ID" value="OBB92904.1"/>
    <property type="molecule type" value="Genomic_DNA"/>
</dbReference>
<dbReference type="InterPro" id="IPR038332">
    <property type="entry name" value="PPE_sf"/>
</dbReference>
<feature type="domain" description="PPE" evidence="3">
    <location>
        <begin position="5"/>
        <end position="166"/>
    </location>
</feature>
<dbReference type="InterPro" id="IPR000030">
    <property type="entry name" value="PPE_dom"/>
</dbReference>
<evidence type="ECO:0000259" key="3">
    <source>
        <dbReference type="Pfam" id="PF00823"/>
    </source>
</evidence>